<accession>A0ABX1N4C6</accession>
<protein>
    <submittedName>
        <fullName evidence="3">PEP-CTERM sorting domain-containing protein</fullName>
    </submittedName>
</protein>
<dbReference type="RefSeq" id="WP_169199369.1">
    <property type="nucleotide sequence ID" value="NZ_WTVH02000010.1"/>
</dbReference>
<gene>
    <name evidence="3" type="ORF">GO608_12400</name>
</gene>
<organism evidence="3 4">
    <name type="scientific">Aromatoleum buckelii</name>
    <dbReference type="NCBI Taxonomy" id="200254"/>
    <lineage>
        <taxon>Bacteria</taxon>
        <taxon>Pseudomonadati</taxon>
        <taxon>Pseudomonadota</taxon>
        <taxon>Betaproteobacteria</taxon>
        <taxon>Rhodocyclales</taxon>
        <taxon>Rhodocyclaceae</taxon>
        <taxon>Aromatoleum</taxon>
    </lineage>
</organism>
<feature type="domain" description="Ice-binding protein C-terminal" evidence="2">
    <location>
        <begin position="236"/>
        <end position="254"/>
    </location>
</feature>
<dbReference type="NCBIfam" id="TIGR02595">
    <property type="entry name" value="PEP_CTERM"/>
    <property type="match status" value="1"/>
</dbReference>
<keyword evidence="1" id="KW-0732">Signal</keyword>
<feature type="chain" id="PRO_5047033087" evidence="1">
    <location>
        <begin position="29"/>
        <end position="269"/>
    </location>
</feature>
<proteinExistence type="predicted"/>
<reference evidence="3" key="1">
    <citation type="submission" date="2019-12" db="EMBL/GenBank/DDBJ databases">
        <title>Comparative genomics gives insights into the taxonomy of the Azoarcus-Aromatoleum group and reveals separate origins of nif in the plant-associated Azoarcus and non-plant-associated Aromatoleum sub-groups.</title>
        <authorList>
            <person name="Lafos M."/>
            <person name="Maluk M."/>
            <person name="Batista M."/>
            <person name="Junghare M."/>
            <person name="Carmona M."/>
            <person name="Faoro H."/>
            <person name="Cruz L.M."/>
            <person name="Battistoni F."/>
            <person name="De Souza E."/>
            <person name="Pedrosa F."/>
            <person name="Chen W.-M."/>
            <person name="Poole P.S."/>
            <person name="Dixon R.A."/>
            <person name="James E.K."/>
        </authorList>
    </citation>
    <scope>NUCLEOTIDE SEQUENCE</scope>
    <source>
        <strain evidence="3">U120</strain>
    </source>
</reference>
<feature type="signal peptide" evidence="1">
    <location>
        <begin position="1"/>
        <end position="28"/>
    </location>
</feature>
<comment type="caution">
    <text evidence="3">The sequence shown here is derived from an EMBL/GenBank/DDBJ whole genome shotgun (WGS) entry which is preliminary data.</text>
</comment>
<evidence type="ECO:0000313" key="3">
    <source>
        <dbReference type="EMBL" id="NMF94127.1"/>
    </source>
</evidence>
<keyword evidence="4" id="KW-1185">Reference proteome</keyword>
<dbReference type="Pfam" id="PF07589">
    <property type="entry name" value="PEP-CTERM"/>
    <property type="match status" value="1"/>
</dbReference>
<dbReference type="NCBIfam" id="NF038125">
    <property type="entry name" value="PEP_CTERM_THxN"/>
    <property type="match status" value="1"/>
</dbReference>
<dbReference type="InterPro" id="IPR013424">
    <property type="entry name" value="Ice-binding_C"/>
</dbReference>
<name>A0ABX1N4C6_9RHOO</name>
<evidence type="ECO:0000259" key="2">
    <source>
        <dbReference type="Pfam" id="PF07589"/>
    </source>
</evidence>
<sequence>MTTSTVRNTLLAASLMAGGLIMGGVAHATPGTLFTGNNSLAFDPDSATVLGGGSFVDVSSTELEWVDTGDPTDNHSFLTIIPPSNTDVAISSDLGAEEVARIRHTNNIIPVGSFAFTVDLLDQFTLSGATFALTGTNQLPELILDVNFTETPNDLPCPAPNPLGSTCDDIFQIGNLDLVIDSFLFTANGEQFLLTFDVDASAGEGTFFDDAGNIIYTAENFVSEIVITARIDQAEVPEPGTLALLGIGLAALPGAGMWRKAKKAGMKTA</sequence>
<evidence type="ECO:0000256" key="1">
    <source>
        <dbReference type="SAM" id="SignalP"/>
    </source>
</evidence>
<dbReference type="Proteomes" id="UP000601990">
    <property type="component" value="Unassembled WGS sequence"/>
</dbReference>
<evidence type="ECO:0000313" key="4">
    <source>
        <dbReference type="Proteomes" id="UP000601990"/>
    </source>
</evidence>
<dbReference type="EMBL" id="WTVH01000024">
    <property type="protein sequence ID" value="NMF94127.1"/>
    <property type="molecule type" value="Genomic_DNA"/>
</dbReference>